<protein>
    <submittedName>
        <fullName evidence="1">Uncharacterized protein</fullName>
    </submittedName>
</protein>
<proteinExistence type="predicted"/>
<accession>A0ABV6ZU77</accession>
<dbReference type="Proteomes" id="UP001595379">
    <property type="component" value="Unassembled WGS sequence"/>
</dbReference>
<dbReference type="RefSeq" id="WP_343163879.1">
    <property type="nucleotide sequence ID" value="NZ_JBHRSV010000001.1"/>
</dbReference>
<evidence type="ECO:0000313" key="1">
    <source>
        <dbReference type="EMBL" id="MFC2924996.1"/>
    </source>
</evidence>
<keyword evidence="2" id="KW-1185">Reference proteome</keyword>
<name>A0ABV6ZU77_9PROT</name>
<organism evidence="1 2">
    <name type="scientific">Hyphobacterium vulgare</name>
    <dbReference type="NCBI Taxonomy" id="1736751"/>
    <lineage>
        <taxon>Bacteria</taxon>
        <taxon>Pseudomonadati</taxon>
        <taxon>Pseudomonadota</taxon>
        <taxon>Alphaproteobacteria</taxon>
        <taxon>Maricaulales</taxon>
        <taxon>Maricaulaceae</taxon>
        <taxon>Hyphobacterium</taxon>
    </lineage>
</organism>
<sequence>MQGEPISCSLVHGGQTFGITGWARAGRWTVIAGVATIAPFQTDAGHKACAITQAVAEVARFIAEPDGQTLHDFASTVHAGNGKGSALDVVLAAMKAAEIAIAANAA</sequence>
<reference evidence="2" key="1">
    <citation type="journal article" date="2019" name="Int. J. Syst. Evol. Microbiol.">
        <title>The Global Catalogue of Microorganisms (GCM) 10K type strain sequencing project: providing services to taxonomists for standard genome sequencing and annotation.</title>
        <authorList>
            <consortium name="The Broad Institute Genomics Platform"/>
            <consortium name="The Broad Institute Genome Sequencing Center for Infectious Disease"/>
            <person name="Wu L."/>
            <person name="Ma J."/>
        </authorList>
    </citation>
    <scope>NUCLEOTIDE SEQUENCE [LARGE SCALE GENOMIC DNA]</scope>
    <source>
        <strain evidence="2">KCTC 52487</strain>
    </source>
</reference>
<comment type="caution">
    <text evidence="1">The sequence shown here is derived from an EMBL/GenBank/DDBJ whole genome shotgun (WGS) entry which is preliminary data.</text>
</comment>
<evidence type="ECO:0000313" key="2">
    <source>
        <dbReference type="Proteomes" id="UP001595379"/>
    </source>
</evidence>
<dbReference type="EMBL" id="JBHRSV010000001">
    <property type="protein sequence ID" value="MFC2924996.1"/>
    <property type="molecule type" value="Genomic_DNA"/>
</dbReference>
<gene>
    <name evidence="1" type="ORF">ACFOOR_02635</name>
</gene>